<dbReference type="Proteomes" id="UP000020595">
    <property type="component" value="Unassembled WGS sequence"/>
</dbReference>
<dbReference type="AlphaFoldDB" id="A0A009HM15"/>
<reference evidence="1 2" key="1">
    <citation type="submission" date="2014-02" db="EMBL/GenBank/DDBJ databases">
        <title>Comparative genomics and transcriptomics to identify genetic mechanisms underlying the emergence of carbapenem resistant Acinetobacter baumannii (CRAb).</title>
        <authorList>
            <person name="Harris A.D."/>
            <person name="Johnson K.J."/>
            <person name="George J."/>
            <person name="Shefchek K."/>
            <person name="Daugherty S.C."/>
            <person name="Parankush S."/>
            <person name="Sadzewicz L."/>
            <person name="Tallon L."/>
            <person name="Sengamalay N."/>
            <person name="Hazen T.H."/>
            <person name="Rasko D.A."/>
        </authorList>
    </citation>
    <scope>NUCLEOTIDE SEQUENCE [LARGE SCALE GENOMIC DNA]</scope>
    <source>
        <strain evidence="1 2">1295743</strain>
    </source>
</reference>
<proteinExistence type="predicted"/>
<evidence type="ECO:0000313" key="1">
    <source>
        <dbReference type="EMBL" id="EXB05207.1"/>
    </source>
</evidence>
<dbReference type="RefSeq" id="WP_001103926.1">
    <property type="nucleotide sequence ID" value="NZ_JEWH01000030.1"/>
</dbReference>
<sequence>MNWEGKVGDAFFRPDGLKDHLNVVLFDPSKYTQLGYGNKICIVRVNITTLYVDKYYDSACIVKKGEHPFVQHDSYVLYRKLEIEDFEHVIKCVNDGPWRPADPVSAELLLRMQRGVNISGDTPRKYKVHLPEVDANNQTE</sequence>
<organism evidence="1 2">
    <name type="scientific">Acinetobacter baumannii (strain 1295743)</name>
    <dbReference type="NCBI Taxonomy" id="1310613"/>
    <lineage>
        <taxon>Bacteria</taxon>
        <taxon>Pseudomonadati</taxon>
        <taxon>Pseudomonadota</taxon>
        <taxon>Gammaproteobacteria</taxon>
        <taxon>Moraxellales</taxon>
        <taxon>Moraxellaceae</taxon>
        <taxon>Acinetobacter</taxon>
        <taxon>Acinetobacter calcoaceticus/baumannii complex</taxon>
    </lineage>
</organism>
<dbReference type="EMBL" id="JEWH01000030">
    <property type="protein sequence ID" value="EXB05207.1"/>
    <property type="molecule type" value="Genomic_DNA"/>
</dbReference>
<dbReference type="PATRIC" id="fig|1310613.3.peg.2326"/>
<gene>
    <name evidence="1" type="ORF">J512_2417</name>
</gene>
<evidence type="ECO:0000313" key="2">
    <source>
        <dbReference type="Proteomes" id="UP000020595"/>
    </source>
</evidence>
<protein>
    <submittedName>
        <fullName evidence="1">Uncharacterized protein</fullName>
    </submittedName>
</protein>
<accession>A0A009HM15</accession>
<name>A0A009HM15_ACIB9</name>
<comment type="caution">
    <text evidence="1">The sequence shown here is derived from an EMBL/GenBank/DDBJ whole genome shotgun (WGS) entry which is preliminary data.</text>
</comment>